<reference evidence="1 2" key="1">
    <citation type="submission" date="2019-03" db="EMBL/GenBank/DDBJ databases">
        <authorList>
            <person name="He R.-H."/>
        </authorList>
    </citation>
    <scope>NUCLEOTIDE SEQUENCE [LARGE SCALE GENOMIC DNA]</scope>
    <source>
        <strain evidence="1 2">DSM 19624</strain>
    </source>
</reference>
<dbReference type="EMBL" id="SOPX01000002">
    <property type="protein sequence ID" value="TFB30810.1"/>
    <property type="molecule type" value="Genomic_DNA"/>
</dbReference>
<proteinExistence type="predicted"/>
<organism evidence="1 2">
    <name type="scientific">Pedobacter alluvionis</name>
    <dbReference type="NCBI Taxonomy" id="475253"/>
    <lineage>
        <taxon>Bacteria</taxon>
        <taxon>Pseudomonadati</taxon>
        <taxon>Bacteroidota</taxon>
        <taxon>Sphingobacteriia</taxon>
        <taxon>Sphingobacteriales</taxon>
        <taxon>Sphingobacteriaceae</taxon>
        <taxon>Pedobacter</taxon>
    </lineage>
</organism>
<protein>
    <submittedName>
        <fullName evidence="1">Uncharacterized protein</fullName>
    </submittedName>
</protein>
<evidence type="ECO:0000313" key="2">
    <source>
        <dbReference type="Proteomes" id="UP000297429"/>
    </source>
</evidence>
<dbReference type="Proteomes" id="UP000297429">
    <property type="component" value="Unassembled WGS sequence"/>
</dbReference>
<keyword evidence="2" id="KW-1185">Reference proteome</keyword>
<sequence length="176" mass="19991">MMGQTGHLPDKFKGSGQTAICFLFTRNYPIDFLGMLSPDKNGYFCPVRNVWIYLMVFLYSFSNPGTMELLKAPYIAIHFLEHRALNHKISFADFIAMHYLGKDIRDNDADKDLKLPFKKIIHGSHQTLFQHPVKANLPLAAISVHPVSGFPYDDELAFASSIKLFRPPKPEATLFS</sequence>
<dbReference type="RefSeq" id="WP_121282057.1">
    <property type="nucleotide sequence ID" value="NZ_RCCK01000010.1"/>
</dbReference>
<name>A0ABY2HMI3_9SPHI</name>
<accession>A0ABY2HMI3</accession>
<comment type="caution">
    <text evidence="1">The sequence shown here is derived from an EMBL/GenBank/DDBJ whole genome shotgun (WGS) entry which is preliminary data.</text>
</comment>
<evidence type="ECO:0000313" key="1">
    <source>
        <dbReference type="EMBL" id="TFB30810.1"/>
    </source>
</evidence>
<gene>
    <name evidence="1" type="ORF">E3V97_09230</name>
</gene>